<evidence type="ECO:0000313" key="3">
    <source>
        <dbReference type="Proteomes" id="UP000010290"/>
    </source>
</evidence>
<accession>K8WES7</accession>
<evidence type="ECO:0000313" key="2">
    <source>
        <dbReference type="EMBL" id="EKT58411.1"/>
    </source>
</evidence>
<dbReference type="InterPro" id="IPR007560">
    <property type="entry name" value="Restrct_endonuc_IV_Mrr"/>
</dbReference>
<keyword evidence="3" id="KW-1185">Reference proteome</keyword>
<organism evidence="2 3">
    <name type="scientific">Providencia sneebia DSM 19967</name>
    <dbReference type="NCBI Taxonomy" id="1141660"/>
    <lineage>
        <taxon>Bacteria</taxon>
        <taxon>Pseudomonadati</taxon>
        <taxon>Pseudomonadota</taxon>
        <taxon>Gammaproteobacteria</taxon>
        <taxon>Enterobacterales</taxon>
        <taxon>Morganellaceae</taxon>
        <taxon>Providencia</taxon>
    </lineage>
</organism>
<gene>
    <name evidence="2" type="ORF">OO7_06814</name>
</gene>
<keyword evidence="2" id="KW-0378">Hydrolase</keyword>
<dbReference type="SUPFAM" id="SSF52980">
    <property type="entry name" value="Restriction endonuclease-like"/>
    <property type="match status" value="1"/>
</dbReference>
<dbReference type="PANTHER" id="PTHR30015:SF6">
    <property type="entry name" value="SLL1429 PROTEIN"/>
    <property type="match status" value="1"/>
</dbReference>
<sequence length="199" mass="22612">MFLDELEKYVPILARKRKALVTIDDYGYTFYDKWDAEKKSFLKKFNYYPRVTDCYKGLPDDVYLMHLDYAVKEYTKENDVSMAWSASMSPIEYEMLCAEILNDNGWKARTTSASGDQGVDVIAENGDVCVAIQCKLYTSPVGNKAVQEVIAGMTYWGATVGAVVTNAQYTRSARELAKVHDIYLLHHDDLPELTSILDK</sequence>
<dbReference type="OrthoDB" id="9797274at2"/>
<dbReference type="Proteomes" id="UP000010290">
    <property type="component" value="Chromosome"/>
</dbReference>
<dbReference type="HOGENOM" id="CLU_096431_0_0_6"/>
<feature type="domain" description="Restriction endonuclease type IV Mrr" evidence="1">
    <location>
        <begin position="87"/>
        <end position="193"/>
    </location>
</feature>
<dbReference type="EMBL" id="AKKN01000007">
    <property type="protein sequence ID" value="EKT58411.1"/>
    <property type="molecule type" value="Genomic_DNA"/>
</dbReference>
<evidence type="ECO:0000259" key="1">
    <source>
        <dbReference type="Pfam" id="PF04471"/>
    </source>
</evidence>
<dbReference type="InterPro" id="IPR052906">
    <property type="entry name" value="Type_IV_Methyl-Rstrct_Enzyme"/>
</dbReference>
<dbReference type="Gene3D" id="3.40.1350.10">
    <property type="match status" value="1"/>
</dbReference>
<dbReference type="GO" id="GO:0015666">
    <property type="term" value="F:restriction endodeoxyribonuclease activity"/>
    <property type="evidence" value="ECO:0007669"/>
    <property type="project" value="TreeGrafter"/>
</dbReference>
<comment type="caution">
    <text evidence="2">The sequence shown here is derived from an EMBL/GenBank/DDBJ whole genome shotgun (WGS) entry which is preliminary data.</text>
</comment>
<dbReference type="RefSeq" id="WP_008915209.1">
    <property type="nucleotide sequence ID" value="NZ_CM001773.1"/>
</dbReference>
<name>K8WES7_9GAMM</name>
<dbReference type="InterPro" id="IPR011856">
    <property type="entry name" value="tRNA_endonuc-like_dom_sf"/>
</dbReference>
<protein>
    <submittedName>
        <fullName evidence="2">Restriction endonuclease</fullName>
    </submittedName>
</protein>
<dbReference type="PATRIC" id="fig|1141660.3.peg.1370"/>
<keyword evidence="2" id="KW-0255">Endonuclease</keyword>
<dbReference type="GO" id="GO:0009307">
    <property type="term" value="P:DNA restriction-modification system"/>
    <property type="evidence" value="ECO:0007669"/>
    <property type="project" value="InterPro"/>
</dbReference>
<dbReference type="Pfam" id="PF04471">
    <property type="entry name" value="Mrr_cat"/>
    <property type="match status" value="1"/>
</dbReference>
<dbReference type="InterPro" id="IPR011335">
    <property type="entry name" value="Restrct_endonuc-II-like"/>
</dbReference>
<reference evidence="2 3" key="1">
    <citation type="journal article" date="2012" name="BMC Genomics">
        <title>Comparative genomics of bacteria in the genus Providencia isolated from wild Drosophila melanogaster.</title>
        <authorList>
            <person name="Galac M.R."/>
            <person name="Lazzaro B.P."/>
        </authorList>
    </citation>
    <scope>NUCLEOTIDE SEQUENCE [LARGE SCALE GENOMIC DNA]</scope>
    <source>
        <strain evidence="2 3">DSM 19967</strain>
    </source>
</reference>
<keyword evidence="2" id="KW-0540">Nuclease</keyword>
<proteinExistence type="predicted"/>
<dbReference type="AlphaFoldDB" id="K8WES7"/>
<dbReference type="PANTHER" id="PTHR30015">
    <property type="entry name" value="MRR RESTRICTION SYSTEM PROTEIN"/>
    <property type="match status" value="1"/>
</dbReference>
<dbReference type="GO" id="GO:0003677">
    <property type="term" value="F:DNA binding"/>
    <property type="evidence" value="ECO:0007669"/>
    <property type="project" value="InterPro"/>
</dbReference>